<accession>A0A8H7HH03</accession>
<dbReference type="Gene3D" id="3.30.70.100">
    <property type="match status" value="1"/>
</dbReference>
<evidence type="ECO:0000313" key="4">
    <source>
        <dbReference type="Proteomes" id="UP000650582"/>
    </source>
</evidence>
<dbReference type="EMBL" id="JACYCC010000025">
    <property type="protein sequence ID" value="KAF8684473.1"/>
    <property type="molecule type" value="Genomic_DNA"/>
</dbReference>
<dbReference type="AlphaFoldDB" id="A0A8H7HH03"/>
<proteinExistence type="predicted"/>
<dbReference type="Proteomes" id="UP000650582">
    <property type="component" value="Unassembled WGS sequence"/>
</dbReference>
<reference evidence="3" key="1">
    <citation type="submission" date="2020-09" db="EMBL/GenBank/DDBJ databases">
        <title>Comparative genome analyses of four rice-infecting Rhizoctonia solani isolates reveal extensive enrichment of homogalacturonan modification genes.</title>
        <authorList>
            <person name="Lee D.-Y."/>
            <person name="Jeon J."/>
            <person name="Kim K.-T."/>
            <person name="Cheong K."/>
            <person name="Song H."/>
            <person name="Choi G."/>
            <person name="Ko J."/>
            <person name="Opiyo S.O."/>
            <person name="Zuo S."/>
            <person name="Madhav S."/>
            <person name="Lee Y.-H."/>
            <person name="Wang G.-L."/>
        </authorList>
    </citation>
    <scope>NUCLEOTIDE SEQUENCE</scope>
    <source>
        <strain evidence="3">AG1-IA YN-7</strain>
    </source>
</reference>
<dbReference type="InterPro" id="IPR007138">
    <property type="entry name" value="ABM_dom"/>
</dbReference>
<comment type="caution">
    <text evidence="3">The sequence shown here is derived from an EMBL/GenBank/DDBJ whole genome shotgun (WGS) entry which is preliminary data.</text>
</comment>
<feature type="compositionally biased region" description="Basic and acidic residues" evidence="1">
    <location>
        <begin position="159"/>
        <end position="171"/>
    </location>
</feature>
<dbReference type="PANTHER" id="PTHR40624">
    <property type="entry name" value="BIOSYNTHESIS MONOOXYGENASE, PUTATIVE (AFU_ORTHOLOGUE AFUA_1G12025)-RELATED"/>
    <property type="match status" value="1"/>
</dbReference>
<sequence>MSRTYDHIKGKIILHAQASPNPCVTSQEGQGDKVASLLKVIRDYSNSDKEPGCLTYRVTRSGNDFLIFEEYADGAAIRAHFETEGFKNLVNEMKTGTLAVGDSNSQSSFKLTFHHKRTTMAESFEHFTGRVITHALFTVEEGHADEIAKALKSVQEYALSDKEPGKPDVKDQPVGLEG</sequence>
<dbReference type="PANTHER" id="PTHR40624:SF1">
    <property type="entry name" value="BIOSYNTHESIS MONOOXYGENASE, PUTATIVE (AFU_ORTHOLOGUE AFUA_1G12025)-RELATED"/>
    <property type="match status" value="1"/>
</dbReference>
<keyword evidence="3" id="KW-0503">Monooxygenase</keyword>
<feature type="domain" description="ABM" evidence="2">
    <location>
        <begin position="31"/>
        <end position="90"/>
    </location>
</feature>
<name>A0A8H7HH03_9AGAM</name>
<feature type="region of interest" description="Disordered" evidence="1">
    <location>
        <begin position="159"/>
        <end position="178"/>
    </location>
</feature>
<evidence type="ECO:0000256" key="1">
    <source>
        <dbReference type="SAM" id="MobiDB-lite"/>
    </source>
</evidence>
<evidence type="ECO:0000259" key="2">
    <source>
        <dbReference type="Pfam" id="PF03992"/>
    </source>
</evidence>
<dbReference type="GO" id="GO:0004497">
    <property type="term" value="F:monooxygenase activity"/>
    <property type="evidence" value="ECO:0007669"/>
    <property type="project" value="UniProtKB-KW"/>
</dbReference>
<dbReference type="SUPFAM" id="SSF54909">
    <property type="entry name" value="Dimeric alpha+beta barrel"/>
    <property type="match status" value="1"/>
</dbReference>
<protein>
    <submittedName>
        <fullName evidence="3">Antibiotic biosynthesis monooxygenase</fullName>
    </submittedName>
</protein>
<evidence type="ECO:0000313" key="3">
    <source>
        <dbReference type="EMBL" id="KAF8684473.1"/>
    </source>
</evidence>
<organism evidence="3 4">
    <name type="scientific">Rhizoctonia solani</name>
    <dbReference type="NCBI Taxonomy" id="456999"/>
    <lineage>
        <taxon>Eukaryota</taxon>
        <taxon>Fungi</taxon>
        <taxon>Dikarya</taxon>
        <taxon>Basidiomycota</taxon>
        <taxon>Agaricomycotina</taxon>
        <taxon>Agaricomycetes</taxon>
        <taxon>Cantharellales</taxon>
        <taxon>Ceratobasidiaceae</taxon>
        <taxon>Rhizoctonia</taxon>
    </lineage>
</organism>
<dbReference type="InterPro" id="IPR011008">
    <property type="entry name" value="Dimeric_a/b-barrel"/>
</dbReference>
<gene>
    <name evidence="3" type="ORF">RHS04_01312</name>
</gene>
<keyword evidence="3" id="KW-0560">Oxidoreductase</keyword>
<dbReference type="Pfam" id="PF03992">
    <property type="entry name" value="ABM"/>
    <property type="match status" value="1"/>
</dbReference>